<evidence type="ECO:0000259" key="3">
    <source>
        <dbReference type="Pfam" id="PF20803"/>
    </source>
</evidence>
<dbReference type="EMBL" id="FOHB01000001">
    <property type="protein sequence ID" value="SER77879.1"/>
    <property type="molecule type" value="Genomic_DNA"/>
</dbReference>
<dbReference type="Proteomes" id="UP000199019">
    <property type="component" value="Unassembled WGS sequence"/>
</dbReference>
<sequence>MHARSALFDLYGDHLLARSGWAPISAVVGLLGSLDITAPAVRTAVSRMVREGWLEPEEREVRGYAASARARARLEEAHGRIYRTTATPWDGHWHVVTVEHQADRNTRARVAQSLRYLGYGSLAADTWVAPRESPELAEVLRREGVDHDGFRSRFQGEAASLVSRVWDLQALGAAYRRFAEAAGEAGVPDDPEQAFASRSGLVHAWRLFLFTDPGLPEEVLPEHWPGREAAALFDRQAQALMPRASTWVDTWLAGGPGAVGTGQRRSGA</sequence>
<dbReference type="PANTHER" id="PTHR30319">
    <property type="entry name" value="PHENYLACETIC ACID REGULATOR-RELATED TRANSCRIPTIONAL REPRESSOR"/>
    <property type="match status" value="1"/>
</dbReference>
<keyword evidence="5" id="KW-1185">Reference proteome</keyword>
<dbReference type="GO" id="GO:0006351">
    <property type="term" value="P:DNA-templated transcription"/>
    <property type="evidence" value="ECO:0007669"/>
    <property type="project" value="InterPro"/>
</dbReference>
<reference evidence="5" key="1">
    <citation type="submission" date="2016-10" db="EMBL/GenBank/DDBJ databases">
        <authorList>
            <person name="Varghese N."/>
            <person name="Submissions S."/>
        </authorList>
    </citation>
    <scope>NUCLEOTIDE SEQUENCE [LARGE SCALE GENOMIC DNA]</scope>
    <source>
        <strain evidence="5">CGMCC 1.6963</strain>
    </source>
</reference>
<dbReference type="AlphaFoldDB" id="A0A1H9S185"/>
<dbReference type="Pfam" id="PF20803">
    <property type="entry name" value="PaaX_M"/>
    <property type="match status" value="1"/>
</dbReference>
<evidence type="ECO:0000313" key="5">
    <source>
        <dbReference type="Proteomes" id="UP000199019"/>
    </source>
</evidence>
<dbReference type="InterPro" id="IPR036388">
    <property type="entry name" value="WH-like_DNA-bd_sf"/>
</dbReference>
<dbReference type="PIRSF" id="PIRSF020623">
    <property type="entry name" value="PaaX"/>
    <property type="match status" value="1"/>
</dbReference>
<dbReference type="InterPro" id="IPR012906">
    <property type="entry name" value="PaaX-like_N"/>
</dbReference>
<feature type="domain" description="Transcriptional repressor PaaX-like central Cas2-like" evidence="3">
    <location>
        <begin position="87"/>
        <end position="152"/>
    </location>
</feature>
<protein>
    <submittedName>
        <fullName evidence="4">Transcriptional regulator, PaaX family</fullName>
    </submittedName>
</protein>
<evidence type="ECO:0000259" key="1">
    <source>
        <dbReference type="Pfam" id="PF07848"/>
    </source>
</evidence>
<dbReference type="PANTHER" id="PTHR30319:SF1">
    <property type="entry name" value="TRANSCRIPTIONAL REPRESSOR PAAX"/>
    <property type="match status" value="1"/>
</dbReference>
<evidence type="ECO:0000259" key="2">
    <source>
        <dbReference type="Pfam" id="PF08223"/>
    </source>
</evidence>
<dbReference type="OrthoDB" id="2270427at2"/>
<proteinExistence type="predicted"/>
<dbReference type="Pfam" id="PF07848">
    <property type="entry name" value="PaaX"/>
    <property type="match status" value="1"/>
</dbReference>
<dbReference type="STRING" id="587636.SAMN05216199_1187"/>
<dbReference type="Gene3D" id="1.10.10.10">
    <property type="entry name" value="Winged helix-like DNA-binding domain superfamily/Winged helix DNA-binding domain"/>
    <property type="match status" value="1"/>
</dbReference>
<name>A0A1H9S185_9MICO</name>
<accession>A0A1H9S185</accession>
<dbReference type="Gene3D" id="1.20.58.1460">
    <property type="match status" value="1"/>
</dbReference>
<gene>
    <name evidence="4" type="ORF">SAMN05216199_1187</name>
</gene>
<dbReference type="InterPro" id="IPR011965">
    <property type="entry name" value="PaaX_trns_reg"/>
</dbReference>
<dbReference type="RefSeq" id="WP_091756131.1">
    <property type="nucleotide sequence ID" value="NZ_FOHB01000001.1"/>
</dbReference>
<feature type="domain" description="Transcriptional repressor PaaX-like C-terminal" evidence="2">
    <location>
        <begin position="166"/>
        <end position="248"/>
    </location>
</feature>
<dbReference type="Gene3D" id="3.30.70.2650">
    <property type="match status" value="1"/>
</dbReference>
<dbReference type="InterPro" id="IPR013225">
    <property type="entry name" value="PaaX_C"/>
</dbReference>
<organism evidence="4 5">
    <name type="scientific">Pedococcus cremeus</name>
    <dbReference type="NCBI Taxonomy" id="587636"/>
    <lineage>
        <taxon>Bacteria</taxon>
        <taxon>Bacillati</taxon>
        <taxon>Actinomycetota</taxon>
        <taxon>Actinomycetes</taxon>
        <taxon>Micrococcales</taxon>
        <taxon>Intrasporangiaceae</taxon>
        <taxon>Pedococcus</taxon>
    </lineage>
</organism>
<evidence type="ECO:0000313" key="4">
    <source>
        <dbReference type="EMBL" id="SER77879.1"/>
    </source>
</evidence>
<dbReference type="Pfam" id="PF08223">
    <property type="entry name" value="PaaX_C"/>
    <property type="match status" value="1"/>
</dbReference>
<feature type="domain" description="Transcriptional repressor PaaX-like N-terminal" evidence="1">
    <location>
        <begin position="3"/>
        <end position="62"/>
    </location>
</feature>
<dbReference type="InterPro" id="IPR048846">
    <property type="entry name" value="PaaX-like_central"/>
</dbReference>